<dbReference type="InterPro" id="IPR011335">
    <property type="entry name" value="Restrct_endonuc-II-like"/>
</dbReference>
<dbReference type="InterPro" id="IPR008538">
    <property type="entry name" value="Uma2"/>
</dbReference>
<dbReference type="RefSeq" id="WP_169550176.1">
    <property type="nucleotide sequence ID" value="NZ_CP051677.1"/>
</dbReference>
<dbReference type="Pfam" id="PF05685">
    <property type="entry name" value="Uma2"/>
    <property type="match status" value="1"/>
</dbReference>
<dbReference type="KEGG" id="srho:HH216_07205"/>
<dbReference type="PANTHER" id="PTHR34107:SF1">
    <property type="entry name" value="SLL0198 PROTEIN"/>
    <property type="match status" value="1"/>
</dbReference>
<sequence length="188" mass="21631">MIELATPAPVLPTNLRTVDEFEQWQQQYAHEGSYEFVRGRIVEKKEMKQAEYLILKFLTRLFVTTMAYAQGDELTPEMDSYVDDIRKRRPDLAYFTLAQILETGEGIRQRTQFAIEILSESESFQDVTEKVQDYFDAGAVLVWYILPVSRKIVVYTSADESKSYKGDTVVSAAPLLPDFQFIVSDLFA</sequence>
<protein>
    <submittedName>
        <fullName evidence="2">Uma2 family endonuclease</fullName>
    </submittedName>
</protein>
<dbReference type="AlphaFoldDB" id="A0A7L5DIN0"/>
<keyword evidence="3" id="KW-1185">Reference proteome</keyword>
<dbReference type="EMBL" id="CP051677">
    <property type="protein sequence ID" value="QJD78236.1"/>
    <property type="molecule type" value="Genomic_DNA"/>
</dbReference>
<keyword evidence="2" id="KW-0540">Nuclease</keyword>
<gene>
    <name evidence="2" type="ORF">HH216_07205</name>
</gene>
<dbReference type="CDD" id="cd06260">
    <property type="entry name" value="DUF820-like"/>
    <property type="match status" value="1"/>
</dbReference>
<dbReference type="Proteomes" id="UP000501128">
    <property type="component" value="Chromosome"/>
</dbReference>
<dbReference type="Gene3D" id="3.90.1570.10">
    <property type="entry name" value="tt1808, chain A"/>
    <property type="match status" value="1"/>
</dbReference>
<dbReference type="InterPro" id="IPR012296">
    <property type="entry name" value="Nuclease_put_TT1808"/>
</dbReference>
<feature type="domain" description="Putative restriction endonuclease" evidence="1">
    <location>
        <begin position="19"/>
        <end position="181"/>
    </location>
</feature>
<organism evidence="2 3">
    <name type="scientific">Spirosoma rhododendri</name>
    <dbReference type="NCBI Taxonomy" id="2728024"/>
    <lineage>
        <taxon>Bacteria</taxon>
        <taxon>Pseudomonadati</taxon>
        <taxon>Bacteroidota</taxon>
        <taxon>Cytophagia</taxon>
        <taxon>Cytophagales</taxon>
        <taxon>Cytophagaceae</taxon>
        <taxon>Spirosoma</taxon>
    </lineage>
</organism>
<evidence type="ECO:0000313" key="3">
    <source>
        <dbReference type="Proteomes" id="UP000501128"/>
    </source>
</evidence>
<evidence type="ECO:0000313" key="2">
    <source>
        <dbReference type="EMBL" id="QJD78236.1"/>
    </source>
</evidence>
<dbReference type="GO" id="GO:0004519">
    <property type="term" value="F:endonuclease activity"/>
    <property type="evidence" value="ECO:0007669"/>
    <property type="project" value="UniProtKB-KW"/>
</dbReference>
<name>A0A7L5DIN0_9BACT</name>
<accession>A0A7L5DIN0</accession>
<dbReference type="SUPFAM" id="SSF52980">
    <property type="entry name" value="Restriction endonuclease-like"/>
    <property type="match status" value="1"/>
</dbReference>
<dbReference type="PANTHER" id="PTHR34107">
    <property type="entry name" value="SLL0198 PROTEIN-RELATED"/>
    <property type="match status" value="1"/>
</dbReference>
<reference evidence="2 3" key="1">
    <citation type="submission" date="2020-04" db="EMBL/GenBank/DDBJ databases">
        <title>Genome sequencing of novel species.</title>
        <authorList>
            <person name="Heo J."/>
            <person name="Kim S.-J."/>
            <person name="Kim J.-S."/>
            <person name="Hong S.-B."/>
            <person name="Kwon S.-W."/>
        </authorList>
    </citation>
    <scope>NUCLEOTIDE SEQUENCE [LARGE SCALE GENOMIC DNA]</scope>
    <source>
        <strain evidence="2 3">CJU-R4</strain>
    </source>
</reference>
<keyword evidence="2" id="KW-0378">Hydrolase</keyword>
<evidence type="ECO:0000259" key="1">
    <source>
        <dbReference type="Pfam" id="PF05685"/>
    </source>
</evidence>
<keyword evidence="2" id="KW-0255">Endonuclease</keyword>
<proteinExistence type="predicted"/>